<dbReference type="EMBL" id="BART01012098">
    <property type="protein sequence ID" value="GAG76926.1"/>
    <property type="molecule type" value="Genomic_DNA"/>
</dbReference>
<name>X1BXP6_9ZZZZ</name>
<comment type="caution">
    <text evidence="1">The sequence shown here is derived from an EMBL/GenBank/DDBJ whole genome shotgun (WGS) entry which is preliminary data.</text>
</comment>
<evidence type="ECO:0008006" key="2">
    <source>
        <dbReference type="Google" id="ProtNLM"/>
    </source>
</evidence>
<dbReference type="CDD" id="cd07040">
    <property type="entry name" value="HP"/>
    <property type="match status" value="1"/>
</dbReference>
<protein>
    <recommendedName>
        <fullName evidence="2">Phosphohistidine phosphatase SixA</fullName>
    </recommendedName>
</protein>
<dbReference type="Pfam" id="PF00300">
    <property type="entry name" value="His_Phos_1"/>
    <property type="match status" value="1"/>
</dbReference>
<accession>X1BXP6</accession>
<feature type="non-terminal residue" evidence="1">
    <location>
        <position position="116"/>
    </location>
</feature>
<organism evidence="1">
    <name type="scientific">marine sediment metagenome</name>
    <dbReference type="NCBI Taxonomy" id="412755"/>
    <lineage>
        <taxon>unclassified sequences</taxon>
        <taxon>metagenomes</taxon>
        <taxon>ecological metagenomes</taxon>
    </lineage>
</organism>
<gene>
    <name evidence="1" type="ORF">S01H4_25429</name>
</gene>
<proteinExistence type="predicted"/>
<dbReference type="Gene3D" id="3.40.50.1240">
    <property type="entry name" value="Phosphoglycerate mutase-like"/>
    <property type="match status" value="1"/>
</dbReference>
<dbReference type="InterPro" id="IPR029033">
    <property type="entry name" value="His_PPase_superfam"/>
</dbReference>
<dbReference type="SUPFAM" id="SSF53254">
    <property type="entry name" value="Phosphoglycerate mutase-like"/>
    <property type="match status" value="1"/>
</dbReference>
<evidence type="ECO:0000313" key="1">
    <source>
        <dbReference type="EMBL" id="GAG76926.1"/>
    </source>
</evidence>
<dbReference type="InterPro" id="IPR013078">
    <property type="entry name" value="His_Pase_superF_clade-1"/>
</dbReference>
<sequence length="116" mass="13172">MEIFLLRHGTALPVEEDPKKGLSSRGKSEVLAMAKFCKEKECINFDCILSSPKKRALETATIFADTIGFNPDDILIREELLSLSPPEEVYDMLKKEYLQYQKILIVAHLPLLSYLA</sequence>
<dbReference type="AlphaFoldDB" id="X1BXP6"/>
<reference evidence="1" key="1">
    <citation type="journal article" date="2014" name="Front. Microbiol.">
        <title>High frequency of phylogenetically diverse reductive dehalogenase-homologous genes in deep subseafloor sedimentary metagenomes.</title>
        <authorList>
            <person name="Kawai M."/>
            <person name="Futagami T."/>
            <person name="Toyoda A."/>
            <person name="Takaki Y."/>
            <person name="Nishi S."/>
            <person name="Hori S."/>
            <person name="Arai W."/>
            <person name="Tsubouchi T."/>
            <person name="Morono Y."/>
            <person name="Uchiyama I."/>
            <person name="Ito T."/>
            <person name="Fujiyama A."/>
            <person name="Inagaki F."/>
            <person name="Takami H."/>
        </authorList>
    </citation>
    <scope>NUCLEOTIDE SEQUENCE</scope>
    <source>
        <strain evidence="1">Expedition CK06-06</strain>
    </source>
</reference>